<dbReference type="KEGG" id="dps:DP0314"/>
<sequence>MKTFNLFRKHPLILIAGIWTILVSALIAHEINHLHAETETTAITEAHTIFKKDLALRHWVASHGGVYVPIDATTPANKYLVHLPERDIQTPSAKNLTLMNPAYAMRQMHESYAKTYGVRGHITSLKLLRPENIADLWETRALQSFEQGKREVSELTDLSGKPFLRYMWAMITERPCLKCHQGYQVGDVRGGISVSIPMTDLLAKESRERLELLLSHGLIWLSGLLLIYFGGRRVMLSTEERNQANKELLRHKQHLEIKIRQRTAELTEANQKLEHISLTDGLTGIANRRHFDNLIAKEWSRAIREKTPITLIMIDIDYFKLFNDLYGHPEGDICLKTVAMALNAEMRRSTDFVARYGGEEFAAILPNTGGPGALVMAEKMRASIAKLEIEHKDSEINNYLTISLGAISVVPKKGSDFSHFIEQADKALYTAKTEGRNQARAFSPDGENA</sequence>
<dbReference type="GO" id="GO:0005886">
    <property type="term" value="C:plasma membrane"/>
    <property type="evidence" value="ECO:0007669"/>
    <property type="project" value="TreeGrafter"/>
</dbReference>
<dbReference type="HOGENOM" id="CLU_033810_2_0_7"/>
<dbReference type="RefSeq" id="WP_011187559.1">
    <property type="nucleotide sequence ID" value="NC_006138.1"/>
</dbReference>
<reference evidence="5" key="1">
    <citation type="journal article" date="2004" name="Environ. Microbiol.">
        <title>The genome of Desulfotalea psychrophila, a sulfate-reducing bacterium from permanently cold Arctic sediments.</title>
        <authorList>
            <person name="Rabus R."/>
            <person name="Ruepp A."/>
            <person name="Frickey T."/>
            <person name="Rattei T."/>
            <person name="Fartmann B."/>
            <person name="Stark M."/>
            <person name="Bauer M."/>
            <person name="Zibat A."/>
            <person name="Lombardot T."/>
            <person name="Becker I."/>
            <person name="Amann J."/>
            <person name="Gellner K."/>
            <person name="Teeling H."/>
            <person name="Leuschner W.D."/>
            <person name="Gloeckner F.-O."/>
            <person name="Lupas A.N."/>
            <person name="Amann R."/>
            <person name="Klenk H.-P."/>
        </authorList>
    </citation>
    <scope>NUCLEOTIDE SEQUENCE [LARGE SCALE GENOMIC DNA]</scope>
    <source>
        <strain evidence="5">DSM 12343 / LSv54</strain>
    </source>
</reference>
<dbReference type="AlphaFoldDB" id="Q6ARI2"/>
<evidence type="ECO:0000256" key="2">
    <source>
        <dbReference type="ARBA" id="ARBA00034247"/>
    </source>
</evidence>
<dbReference type="EC" id="2.7.7.65" evidence="1"/>
<dbReference type="GO" id="GO:1902201">
    <property type="term" value="P:negative regulation of bacterial-type flagellum-dependent cell motility"/>
    <property type="evidence" value="ECO:0007669"/>
    <property type="project" value="TreeGrafter"/>
</dbReference>
<dbReference type="NCBIfam" id="TIGR00254">
    <property type="entry name" value="GGDEF"/>
    <property type="match status" value="1"/>
</dbReference>
<dbReference type="PANTHER" id="PTHR45138">
    <property type="entry name" value="REGULATORY COMPONENTS OF SENSORY TRANSDUCTION SYSTEM"/>
    <property type="match status" value="1"/>
</dbReference>
<evidence type="ECO:0000313" key="5">
    <source>
        <dbReference type="Proteomes" id="UP000000602"/>
    </source>
</evidence>
<dbReference type="FunFam" id="3.30.70.270:FF:000001">
    <property type="entry name" value="Diguanylate cyclase domain protein"/>
    <property type="match status" value="1"/>
</dbReference>
<dbReference type="Pfam" id="PF00990">
    <property type="entry name" value="GGDEF"/>
    <property type="match status" value="1"/>
</dbReference>
<dbReference type="STRING" id="177439.DP0314"/>
<feature type="domain" description="GGDEF" evidence="3">
    <location>
        <begin position="307"/>
        <end position="444"/>
    </location>
</feature>
<accession>Q6ARI2</accession>
<evidence type="ECO:0000256" key="1">
    <source>
        <dbReference type="ARBA" id="ARBA00012528"/>
    </source>
</evidence>
<keyword evidence="5" id="KW-1185">Reference proteome</keyword>
<dbReference type="Proteomes" id="UP000000602">
    <property type="component" value="Chromosome"/>
</dbReference>
<dbReference type="Pfam" id="PF11845">
    <property type="entry name" value="Tll0287-like"/>
    <property type="match status" value="1"/>
</dbReference>
<dbReference type="Gene3D" id="3.30.450.290">
    <property type="match status" value="1"/>
</dbReference>
<dbReference type="SMART" id="SM00267">
    <property type="entry name" value="GGDEF"/>
    <property type="match status" value="1"/>
</dbReference>
<dbReference type="InterPro" id="IPR050469">
    <property type="entry name" value="Diguanylate_Cyclase"/>
</dbReference>
<dbReference type="PROSITE" id="PS50887">
    <property type="entry name" value="GGDEF"/>
    <property type="match status" value="1"/>
</dbReference>
<organism evidence="4 5">
    <name type="scientific">Desulfotalea psychrophila (strain LSv54 / DSM 12343)</name>
    <dbReference type="NCBI Taxonomy" id="177439"/>
    <lineage>
        <taxon>Bacteria</taxon>
        <taxon>Pseudomonadati</taxon>
        <taxon>Thermodesulfobacteriota</taxon>
        <taxon>Desulfobulbia</taxon>
        <taxon>Desulfobulbales</taxon>
        <taxon>Desulfocapsaceae</taxon>
        <taxon>Desulfotalea</taxon>
    </lineage>
</organism>
<protein>
    <recommendedName>
        <fullName evidence="1">diguanylate cyclase</fullName>
        <ecNumber evidence="1">2.7.7.65</ecNumber>
    </recommendedName>
</protein>
<evidence type="ECO:0000259" key="3">
    <source>
        <dbReference type="PROSITE" id="PS50887"/>
    </source>
</evidence>
<dbReference type="Gene3D" id="3.30.70.270">
    <property type="match status" value="1"/>
</dbReference>
<dbReference type="EMBL" id="CR522870">
    <property type="protein sequence ID" value="CAG35043.1"/>
    <property type="molecule type" value="Genomic_DNA"/>
</dbReference>
<dbReference type="SUPFAM" id="SSF55073">
    <property type="entry name" value="Nucleotide cyclase"/>
    <property type="match status" value="1"/>
</dbReference>
<name>Q6ARI2_DESPS</name>
<dbReference type="eggNOG" id="COG3706">
    <property type="taxonomic scope" value="Bacteria"/>
</dbReference>
<dbReference type="InterPro" id="IPR029787">
    <property type="entry name" value="Nucleotide_cyclase"/>
</dbReference>
<dbReference type="CDD" id="cd01949">
    <property type="entry name" value="GGDEF"/>
    <property type="match status" value="1"/>
</dbReference>
<dbReference type="OrthoDB" id="9812260at2"/>
<comment type="catalytic activity">
    <reaction evidence="2">
        <text>2 GTP = 3',3'-c-di-GMP + 2 diphosphate</text>
        <dbReference type="Rhea" id="RHEA:24898"/>
        <dbReference type="ChEBI" id="CHEBI:33019"/>
        <dbReference type="ChEBI" id="CHEBI:37565"/>
        <dbReference type="ChEBI" id="CHEBI:58805"/>
        <dbReference type="EC" id="2.7.7.65"/>
    </reaction>
</comment>
<evidence type="ECO:0000313" key="4">
    <source>
        <dbReference type="EMBL" id="CAG35043.1"/>
    </source>
</evidence>
<dbReference type="InterPro" id="IPR021796">
    <property type="entry name" value="Tll0287-like_dom"/>
</dbReference>
<proteinExistence type="predicted"/>
<dbReference type="InterPro" id="IPR043128">
    <property type="entry name" value="Rev_trsase/Diguanyl_cyclase"/>
</dbReference>
<dbReference type="PANTHER" id="PTHR45138:SF9">
    <property type="entry name" value="DIGUANYLATE CYCLASE DGCM-RELATED"/>
    <property type="match status" value="1"/>
</dbReference>
<dbReference type="GO" id="GO:0043709">
    <property type="term" value="P:cell adhesion involved in single-species biofilm formation"/>
    <property type="evidence" value="ECO:0007669"/>
    <property type="project" value="TreeGrafter"/>
</dbReference>
<dbReference type="InterPro" id="IPR000160">
    <property type="entry name" value="GGDEF_dom"/>
</dbReference>
<dbReference type="GO" id="GO:0052621">
    <property type="term" value="F:diguanylate cyclase activity"/>
    <property type="evidence" value="ECO:0007669"/>
    <property type="project" value="UniProtKB-EC"/>
</dbReference>
<gene>
    <name evidence="4" type="ordered locus">DP0314</name>
</gene>